<gene>
    <name evidence="2" type="ORF">AFE02nite_05160</name>
</gene>
<dbReference type="PANTHER" id="PTHR31970:SF9">
    <property type="entry name" value="MOLYBDATE TRANSPORTER 2"/>
    <property type="match status" value="1"/>
</dbReference>
<keyword evidence="1" id="KW-0812">Transmembrane</keyword>
<dbReference type="OrthoDB" id="7361398at2"/>
<protein>
    <recommendedName>
        <fullName evidence="4">Sulfate transporter</fullName>
    </recommendedName>
</protein>
<evidence type="ECO:0000313" key="2">
    <source>
        <dbReference type="EMBL" id="GEN78782.1"/>
    </source>
</evidence>
<feature type="transmembrane region" description="Helical" evidence="1">
    <location>
        <begin position="127"/>
        <end position="147"/>
    </location>
</feature>
<feature type="transmembrane region" description="Helical" evidence="1">
    <location>
        <begin position="153"/>
        <end position="174"/>
    </location>
</feature>
<evidence type="ECO:0008006" key="4">
    <source>
        <dbReference type="Google" id="ProtNLM"/>
    </source>
</evidence>
<accession>A0A511YUB3</accession>
<dbReference type="InterPro" id="IPR031563">
    <property type="entry name" value="MOT1/MOT2"/>
</dbReference>
<feature type="transmembrane region" description="Helical" evidence="1">
    <location>
        <begin position="82"/>
        <end position="115"/>
    </location>
</feature>
<keyword evidence="3" id="KW-1185">Reference proteome</keyword>
<keyword evidence="1" id="KW-1133">Transmembrane helix</keyword>
<dbReference type="AlphaFoldDB" id="A0A511YUB3"/>
<name>A0A511YUB3_9CELL</name>
<reference evidence="2 3" key="1">
    <citation type="submission" date="2019-07" db="EMBL/GenBank/DDBJ databases">
        <title>Whole genome shotgun sequence of Actinotalea fermentans NBRC 105374.</title>
        <authorList>
            <person name="Hosoyama A."/>
            <person name="Uohara A."/>
            <person name="Ohji S."/>
            <person name="Ichikawa N."/>
        </authorList>
    </citation>
    <scope>NUCLEOTIDE SEQUENCE [LARGE SCALE GENOMIC DNA]</scope>
    <source>
        <strain evidence="2 3">NBRC 105374</strain>
    </source>
</reference>
<feature type="transmembrane region" description="Helical" evidence="1">
    <location>
        <begin position="179"/>
        <end position="197"/>
    </location>
</feature>
<dbReference type="RefSeq" id="WP_034248835.1">
    <property type="nucleotide sequence ID" value="NZ_BJYK01000001.1"/>
</dbReference>
<dbReference type="GO" id="GO:0015098">
    <property type="term" value="F:molybdate ion transmembrane transporter activity"/>
    <property type="evidence" value="ECO:0007669"/>
    <property type="project" value="InterPro"/>
</dbReference>
<feature type="transmembrane region" description="Helical" evidence="1">
    <location>
        <begin position="260"/>
        <end position="277"/>
    </location>
</feature>
<sequence length="405" mass="40283">MTGAPGTATAAHTARTDAPSWSWWREASGSVADLGVLVPIAVALIVSNGLAPTAVLLPAGLAYLAVAALYRLPVAVQPLKAFGAVAIAVGAGADVIAAGALLMGAVFVVLGATGWLDRVARAFPQAVVRGVQLAVALTFAKIAWGLVVDPSAAFVRQPGVAVAAVLAVALAVLLLRWPVLALVVVALGLAVAVVLAAPDVAPGPSALTPAMPDAAAFASAAVLLVLPQLPLTFANSCLAPADAARQYFGDRAARVTPSRLALSLGAANLVAGGIGGMPVCHGAGGLSAHHAAGARTWRAPALIGGALVLLALVAGRGLAGVLGAFPVPVLAALLVVGAVAHARLLRDVRGWAAWSVVVVVGVLGVVVNLALGMLVGLAAHLTVRQLTGRQLAVRQLAGRQRGGRR</sequence>
<dbReference type="Pfam" id="PF16983">
    <property type="entry name" value="MFS_MOT1"/>
    <property type="match status" value="2"/>
</dbReference>
<evidence type="ECO:0000313" key="3">
    <source>
        <dbReference type="Proteomes" id="UP000321484"/>
    </source>
</evidence>
<feature type="transmembrane region" description="Helical" evidence="1">
    <location>
        <begin position="53"/>
        <end position="70"/>
    </location>
</feature>
<feature type="transmembrane region" description="Helical" evidence="1">
    <location>
        <begin position="352"/>
        <end position="379"/>
    </location>
</feature>
<dbReference type="EMBL" id="BJYK01000001">
    <property type="protein sequence ID" value="GEN78782.1"/>
    <property type="molecule type" value="Genomic_DNA"/>
</dbReference>
<keyword evidence="1" id="KW-0472">Membrane</keyword>
<organism evidence="2 3">
    <name type="scientific">Actinotalea fermentans</name>
    <dbReference type="NCBI Taxonomy" id="43671"/>
    <lineage>
        <taxon>Bacteria</taxon>
        <taxon>Bacillati</taxon>
        <taxon>Actinomycetota</taxon>
        <taxon>Actinomycetes</taxon>
        <taxon>Micrococcales</taxon>
        <taxon>Cellulomonadaceae</taxon>
        <taxon>Actinotalea</taxon>
    </lineage>
</organism>
<feature type="transmembrane region" description="Helical" evidence="1">
    <location>
        <begin position="321"/>
        <end position="340"/>
    </location>
</feature>
<proteinExistence type="predicted"/>
<feature type="transmembrane region" description="Helical" evidence="1">
    <location>
        <begin position="27"/>
        <end position="46"/>
    </location>
</feature>
<feature type="transmembrane region" description="Helical" evidence="1">
    <location>
        <begin position="217"/>
        <end position="239"/>
    </location>
</feature>
<evidence type="ECO:0000256" key="1">
    <source>
        <dbReference type="SAM" id="Phobius"/>
    </source>
</evidence>
<dbReference type="PANTHER" id="PTHR31970">
    <property type="match status" value="1"/>
</dbReference>
<dbReference type="Proteomes" id="UP000321484">
    <property type="component" value="Unassembled WGS sequence"/>
</dbReference>
<feature type="transmembrane region" description="Helical" evidence="1">
    <location>
        <begin position="297"/>
        <end position="314"/>
    </location>
</feature>
<comment type="caution">
    <text evidence="2">The sequence shown here is derived from an EMBL/GenBank/DDBJ whole genome shotgun (WGS) entry which is preliminary data.</text>
</comment>